<proteinExistence type="predicted"/>
<comment type="caution">
    <text evidence="1">The sequence shown here is derived from an EMBL/GenBank/DDBJ whole genome shotgun (WGS) entry which is preliminary data.</text>
</comment>
<dbReference type="OrthoDB" id="676945at2"/>
<organism evidence="1 2">
    <name type="scientific">Dinghuibacter silviterrae</name>
    <dbReference type="NCBI Taxonomy" id="1539049"/>
    <lineage>
        <taxon>Bacteria</taxon>
        <taxon>Pseudomonadati</taxon>
        <taxon>Bacteroidota</taxon>
        <taxon>Chitinophagia</taxon>
        <taxon>Chitinophagales</taxon>
        <taxon>Chitinophagaceae</taxon>
        <taxon>Dinghuibacter</taxon>
    </lineage>
</organism>
<dbReference type="EMBL" id="SODV01000001">
    <property type="protein sequence ID" value="TDW99395.1"/>
    <property type="molecule type" value="Genomic_DNA"/>
</dbReference>
<dbReference type="Proteomes" id="UP000294498">
    <property type="component" value="Unassembled WGS sequence"/>
</dbReference>
<name>A0A4R8DNV0_9BACT</name>
<accession>A0A4R8DNV0</accession>
<keyword evidence="2" id="KW-1185">Reference proteome</keyword>
<evidence type="ECO:0000313" key="2">
    <source>
        <dbReference type="Proteomes" id="UP000294498"/>
    </source>
</evidence>
<sequence>MSKDRRYNAIKSMIEDGSISSFKEIFEVIPKTLVSKDMGMNYQTFTRKVAEPDLFNFRELLFMSSLFDVNAEHLFKRIVSDVTSPSKKKK</sequence>
<reference evidence="1 2" key="1">
    <citation type="submission" date="2019-03" db="EMBL/GenBank/DDBJ databases">
        <title>Genomic Encyclopedia of Type Strains, Phase IV (KMG-IV): sequencing the most valuable type-strain genomes for metagenomic binning, comparative biology and taxonomic classification.</title>
        <authorList>
            <person name="Goeker M."/>
        </authorList>
    </citation>
    <scope>NUCLEOTIDE SEQUENCE [LARGE SCALE GENOMIC DNA]</scope>
    <source>
        <strain evidence="1 2">DSM 100059</strain>
    </source>
</reference>
<dbReference type="AlphaFoldDB" id="A0A4R8DNV0"/>
<dbReference type="RefSeq" id="WP_133990057.1">
    <property type="nucleotide sequence ID" value="NZ_SODV01000001.1"/>
</dbReference>
<gene>
    <name evidence="1" type="ORF">EDB95_0405</name>
</gene>
<protein>
    <submittedName>
        <fullName evidence="1">Uncharacterized protein</fullName>
    </submittedName>
</protein>
<evidence type="ECO:0000313" key="1">
    <source>
        <dbReference type="EMBL" id="TDW99395.1"/>
    </source>
</evidence>